<dbReference type="EC" id="2.3.2.27" evidence="5 15"/>
<keyword evidence="13 15" id="KW-0862">Zinc</keyword>
<evidence type="ECO:0000256" key="7">
    <source>
        <dbReference type="ARBA" id="ARBA00022490"/>
    </source>
</evidence>
<dbReference type="PANTHER" id="PTHR12389:SF0">
    <property type="entry name" value="E3 UBIQUITIN-PROTEIN LIGASE LISTERIN"/>
    <property type="match status" value="1"/>
</dbReference>
<keyword evidence="9 15" id="KW-0479">Metal-binding</keyword>
<dbReference type="InterPro" id="IPR054477">
    <property type="entry name" value="LTN1_E3_ligase_6th"/>
</dbReference>
<evidence type="ECO:0000256" key="6">
    <source>
        <dbReference type="ARBA" id="ARBA00017157"/>
    </source>
</evidence>
<keyword evidence="8 15" id="KW-0808">Transferase</keyword>
<protein>
    <recommendedName>
        <fullName evidence="6 15">E3 ubiquitin-protein ligase listerin</fullName>
        <ecNumber evidence="5 15">2.3.2.27</ecNumber>
    </recommendedName>
    <alternativeName>
        <fullName evidence="15">RING-type E3 ubiquitin transferase listerin</fullName>
    </alternativeName>
</protein>
<evidence type="ECO:0000256" key="10">
    <source>
        <dbReference type="ARBA" id="ARBA00022737"/>
    </source>
</evidence>
<dbReference type="PROSITE" id="PS50089">
    <property type="entry name" value="ZF_RING_2"/>
    <property type="match status" value="1"/>
</dbReference>
<dbReference type="InterPro" id="IPR001841">
    <property type="entry name" value="Znf_RING"/>
</dbReference>
<dbReference type="InterPro" id="IPR054476">
    <property type="entry name" value="Ltn1_N"/>
</dbReference>
<evidence type="ECO:0000256" key="8">
    <source>
        <dbReference type="ARBA" id="ARBA00022679"/>
    </source>
</evidence>
<gene>
    <name evidence="17" type="primary">RKR1</name>
    <name evidence="17" type="ORF">FIM1_2261</name>
</gene>
<dbReference type="Pfam" id="PF13639">
    <property type="entry name" value="zf-RING_2"/>
    <property type="match status" value="1"/>
</dbReference>
<dbReference type="InterPro" id="IPR013083">
    <property type="entry name" value="Znf_RING/FYVE/PHD"/>
</dbReference>
<organism evidence="17 18">
    <name type="scientific">Kluyveromyces marxianus</name>
    <name type="common">Yeast</name>
    <name type="synonym">Candida kefyr</name>
    <dbReference type="NCBI Taxonomy" id="4911"/>
    <lineage>
        <taxon>Eukaryota</taxon>
        <taxon>Fungi</taxon>
        <taxon>Dikarya</taxon>
        <taxon>Ascomycota</taxon>
        <taxon>Saccharomycotina</taxon>
        <taxon>Saccharomycetes</taxon>
        <taxon>Saccharomycetales</taxon>
        <taxon>Saccharomycetaceae</taxon>
        <taxon>Kluyveromyces</taxon>
    </lineage>
</organism>
<evidence type="ECO:0000256" key="1">
    <source>
        <dbReference type="ARBA" id="ARBA00000900"/>
    </source>
</evidence>
<comment type="subcellular location">
    <subcellularLocation>
        <location evidence="2">Cytoplasm</location>
        <location evidence="2">Cytosol</location>
    </subcellularLocation>
</comment>
<comment type="pathway">
    <text evidence="3 15">Protein modification; protein ubiquitination.</text>
</comment>
<dbReference type="CDD" id="cd16491">
    <property type="entry name" value="RING-CH-C4HC3_LTN1"/>
    <property type="match status" value="1"/>
</dbReference>
<evidence type="ECO:0000256" key="5">
    <source>
        <dbReference type="ARBA" id="ARBA00012483"/>
    </source>
</evidence>
<feature type="domain" description="RING-type" evidence="16">
    <location>
        <begin position="1466"/>
        <end position="1513"/>
    </location>
</feature>
<comment type="function">
    <text evidence="15">E3 ubiquitin-protein ligase. Component of the ribosome quality control complex (RQC), a ribosome-associated complex that mediates ubiquitination and extraction of incompletely synthesized nascent chains for proteasomal degradation.</text>
</comment>
<dbReference type="PANTHER" id="PTHR12389">
    <property type="entry name" value="ZINC FINGER PROTEIN 294"/>
    <property type="match status" value="1"/>
</dbReference>
<dbReference type="InterPro" id="IPR054478">
    <property type="entry name" value="LTN1_UBC"/>
</dbReference>
<dbReference type="Pfam" id="PF22999">
    <property type="entry name" value="LTN1_E3_ligase_6th"/>
    <property type="match status" value="1"/>
</dbReference>
<dbReference type="EMBL" id="CP015056">
    <property type="protein sequence ID" value="QGN15570.1"/>
    <property type="molecule type" value="Genomic_DNA"/>
</dbReference>
<evidence type="ECO:0000256" key="3">
    <source>
        <dbReference type="ARBA" id="ARBA00004906"/>
    </source>
</evidence>
<dbReference type="SUPFAM" id="SSF57850">
    <property type="entry name" value="RING/U-box"/>
    <property type="match status" value="1"/>
</dbReference>
<keyword evidence="18" id="KW-1185">Reference proteome</keyword>
<dbReference type="InterPro" id="IPR039804">
    <property type="entry name" value="RING-CH-C4HC3_LTN1"/>
</dbReference>
<name>A0ABX6ETD1_KLUMA</name>
<keyword evidence="11 14" id="KW-0863">Zinc-finger</keyword>
<dbReference type="Pfam" id="PF22958">
    <property type="entry name" value="Ltn1_1st"/>
    <property type="match status" value="1"/>
</dbReference>
<keyword evidence="10" id="KW-0677">Repeat</keyword>
<comment type="catalytic activity">
    <reaction evidence="1 15">
        <text>S-ubiquitinyl-[E2 ubiquitin-conjugating enzyme]-L-cysteine + [acceptor protein]-L-lysine = [E2 ubiquitin-conjugating enzyme]-L-cysteine + N(6)-ubiquitinyl-[acceptor protein]-L-lysine.</text>
        <dbReference type="EC" id="2.3.2.27"/>
    </reaction>
</comment>
<dbReference type="Pfam" id="PF23009">
    <property type="entry name" value="UBC_like"/>
    <property type="match status" value="1"/>
</dbReference>
<evidence type="ECO:0000256" key="14">
    <source>
        <dbReference type="PROSITE-ProRule" id="PRU00175"/>
    </source>
</evidence>
<dbReference type="Proteomes" id="UP000422736">
    <property type="component" value="Chromosome 3"/>
</dbReference>
<comment type="similarity">
    <text evidence="4 15">Belongs to the LTN1 family.</text>
</comment>
<evidence type="ECO:0000256" key="15">
    <source>
        <dbReference type="RuleBase" id="RU367090"/>
    </source>
</evidence>
<dbReference type="Gene3D" id="3.30.40.10">
    <property type="entry name" value="Zinc/RING finger domain, C3HC4 (zinc finger)"/>
    <property type="match status" value="1"/>
</dbReference>
<keyword evidence="7" id="KW-0963">Cytoplasm</keyword>
<evidence type="ECO:0000256" key="12">
    <source>
        <dbReference type="ARBA" id="ARBA00022786"/>
    </source>
</evidence>
<evidence type="ECO:0000313" key="17">
    <source>
        <dbReference type="EMBL" id="QGN15570.1"/>
    </source>
</evidence>
<keyword evidence="12 15" id="KW-0833">Ubl conjugation pathway</keyword>
<reference evidence="17 18" key="1">
    <citation type="submission" date="2016-03" db="EMBL/GenBank/DDBJ databases">
        <title>How can Kluyveromyces marxianus grow so fast - potential evolutionary course in Saccharomyces Complex revealed by comparative genomics.</title>
        <authorList>
            <person name="Mo W."/>
            <person name="Lu W."/>
            <person name="Yang X."/>
            <person name="Qi J."/>
            <person name="Lv H."/>
        </authorList>
    </citation>
    <scope>NUCLEOTIDE SEQUENCE [LARGE SCALE GENOMIC DNA]</scope>
    <source>
        <strain evidence="17 18">FIM1</strain>
    </source>
</reference>
<evidence type="ECO:0000256" key="11">
    <source>
        <dbReference type="ARBA" id="ARBA00022771"/>
    </source>
</evidence>
<comment type="subunit">
    <text evidence="15">Component of the ribosome quality control complex (RQC).</text>
</comment>
<sequence length="1520" mass="175878">MSFGSASYTDSLKGLGLGYNGLKVSLNYFDGLPVLQNIQNPELQIIFKSLLKRDNITKEKALNELLSLVKDDDKYSIFYDDIVVLSWCQMYAKLISSDSKIIRSQSHHFTSMLISRLKKSAAKFLKEMVPLMLSGIYDYDIAVSKSCNDYLLECFGSSEKVDSLWNLFSTETLNFIKEVILVESPTTISEEKYSSKQNVELRYNQLLLSSIRVLTKLISTVDISSEKMEILHNIVSEKHLWSNLSLQDTKETSIFQALLHLMVQLRSKQLFRKNKEALKISSKNLLNSLSQVKARSLISLSSILPDILITLLDMNKYKDGKFWSYEKSSKEHLKHFLSLGSGISNPIYYNLVYQLSLECSLLVFNEWVLIWQNFLKQEGERRILGRNGYKPLVEAWKYYIRFMDSISTLDDDCKMQQELEVTLLLNNKNLKEIPELIELLIKSHWDYAFLYEEILRLLPSGKEDRRKELLFISNACTILCETDISLIHQICSNIIDTLEANDQVDLTSYYGFNIFDQLIKASKTDIANDIELFVKLLPTLVTVEFHEIPMKIMIDYCNTNFLTSHTWVEYLDDFILALSQLDLPLRQVLSFLDKLDNTIIETLLNSSQALNDLINDYVSNYKFEDGLIFKSKLLTAPLLLSLYEASKKQNKNAMFNKFVTELPESSIAYRNLLTESDFFYESLMLDNDFKIPHIVHTDEKIANRFVTSLTDTTLTEYLSGNEKIEEFVKQLSKDSLVTKKLLNLDFDSVFFSYIKELNPSTTLSAPFGLLPLALSQKGTPTADSYLGLIKLSQVVDSLLTLYPDESTTSNVIFLTRCYEVMIDYNSLFDQQFTYFHKNTLYSRDLKIDFKDLLKCIFSEHNIDELGNIFDDKDNEVICFYNCRITYRISLNSIDYLSASQFEEAFESIEKKARKLLSSKILDVSSTLSLFAVICAAVKFNKSSNKLGVLRNYILSELVGVDNPSLDELKRFKTLLLFLIQLLTFSQEDVETYQVEERRLNMALLSISKWMQSEQWYDDCYNEIRIIVLGFFEKLQHLANKLDLSERIEESTIQLLQDSIGFLEIEETPYYDLLRYEVFSLLNSVQNTISIWSIFDLSTIVDIAFKNMIENSRVSNAYCNPLSKILKSLPTKEKTKIFDDLISVFFDPKLPLILMNVLLNELKSIIKEQQEELVVEYELSKASSANLIDEDRTSPNAITVEIPPLLIESLKSRMPHDYLEYQDLNSFMRYLNYCQVLIFYFDDVSYDIRQKYIQQLKEQDLINGLLDFLTDQMTLSYTKYWDTIDISDALAYPNSVDRGKLEPVDECNIMMEFLLYKFFTIFGSLVGQWWNNIKSRSFKDTVSNFVTRYISSKLIENELERTKLGLQKFDKNDLNLSIKVNKNNNEIKACYLIDDHKLEVAFKLPSNYPLQNVQVHGVSRVGVTEQQWKSWIISTQRIISNMNGSVVDSLELLSKNVKLQFSGFEECAICYFIIHAIDGKLPTKICPTCNNRFHGACLYKWFKSSGNNTCPLCRGEFNLRK</sequence>
<accession>A0ABX6ETD1</accession>
<evidence type="ECO:0000256" key="13">
    <source>
        <dbReference type="ARBA" id="ARBA00022833"/>
    </source>
</evidence>
<evidence type="ECO:0000313" key="18">
    <source>
        <dbReference type="Proteomes" id="UP000422736"/>
    </source>
</evidence>
<evidence type="ECO:0000259" key="16">
    <source>
        <dbReference type="PROSITE" id="PS50089"/>
    </source>
</evidence>
<proteinExistence type="inferred from homology"/>
<dbReference type="InterPro" id="IPR039795">
    <property type="entry name" value="LTN1/Rkr1"/>
</dbReference>
<evidence type="ECO:0000256" key="2">
    <source>
        <dbReference type="ARBA" id="ARBA00004514"/>
    </source>
</evidence>
<evidence type="ECO:0000256" key="4">
    <source>
        <dbReference type="ARBA" id="ARBA00007997"/>
    </source>
</evidence>
<evidence type="ECO:0000256" key="9">
    <source>
        <dbReference type="ARBA" id="ARBA00022723"/>
    </source>
</evidence>